<name>A0A0A8YUI6_ARUDO</name>
<evidence type="ECO:0000313" key="1">
    <source>
        <dbReference type="EMBL" id="JAD28125.1"/>
    </source>
</evidence>
<protein>
    <submittedName>
        <fullName evidence="1">Uncharacterized protein</fullName>
    </submittedName>
</protein>
<sequence>MGLQSYCLKDLAALTFSGF</sequence>
<organism evidence="1">
    <name type="scientific">Arundo donax</name>
    <name type="common">Giant reed</name>
    <name type="synonym">Donax arundinaceus</name>
    <dbReference type="NCBI Taxonomy" id="35708"/>
    <lineage>
        <taxon>Eukaryota</taxon>
        <taxon>Viridiplantae</taxon>
        <taxon>Streptophyta</taxon>
        <taxon>Embryophyta</taxon>
        <taxon>Tracheophyta</taxon>
        <taxon>Spermatophyta</taxon>
        <taxon>Magnoliopsida</taxon>
        <taxon>Liliopsida</taxon>
        <taxon>Poales</taxon>
        <taxon>Poaceae</taxon>
        <taxon>PACMAD clade</taxon>
        <taxon>Arundinoideae</taxon>
        <taxon>Arundineae</taxon>
        <taxon>Arundo</taxon>
    </lineage>
</organism>
<dbReference type="AlphaFoldDB" id="A0A0A8YUI6"/>
<reference evidence="1" key="2">
    <citation type="journal article" date="2015" name="Data Brief">
        <title>Shoot transcriptome of the giant reed, Arundo donax.</title>
        <authorList>
            <person name="Barrero R.A."/>
            <person name="Guerrero F.D."/>
            <person name="Moolhuijzen P."/>
            <person name="Goolsby J.A."/>
            <person name="Tidwell J."/>
            <person name="Bellgard S.E."/>
            <person name="Bellgard M.I."/>
        </authorList>
    </citation>
    <scope>NUCLEOTIDE SEQUENCE</scope>
    <source>
        <tissue evidence="1">Shoot tissue taken approximately 20 cm above the soil surface</tissue>
    </source>
</reference>
<dbReference type="EMBL" id="GBRH01269770">
    <property type="protein sequence ID" value="JAD28125.1"/>
    <property type="molecule type" value="Transcribed_RNA"/>
</dbReference>
<reference evidence="1" key="1">
    <citation type="submission" date="2014-09" db="EMBL/GenBank/DDBJ databases">
        <authorList>
            <person name="Magalhaes I.L.F."/>
            <person name="Oliveira U."/>
            <person name="Santos F.R."/>
            <person name="Vidigal T.H.D.A."/>
            <person name="Brescovit A.D."/>
            <person name="Santos A.J."/>
        </authorList>
    </citation>
    <scope>NUCLEOTIDE SEQUENCE</scope>
    <source>
        <tissue evidence="1">Shoot tissue taken approximately 20 cm above the soil surface</tissue>
    </source>
</reference>
<proteinExistence type="predicted"/>
<accession>A0A0A8YUI6</accession>